<dbReference type="Proteomes" id="UP000552241">
    <property type="component" value="Unassembled WGS sequence"/>
</dbReference>
<sequence>MFSDFNIKFWLTIGMTVISIYIKAQDPYIFSNDPFSGISAVGISPTQSYLNSNRYDVHLFSESAFIQNRYGYISKSSLIGLTSAEIKESDIENNITGENTKQIWDYFNDETTGYHFSNEIMGPSASLNFEIAEKGFSVGLFSKLRTQSSIIEVDNYMKYTNQEIIEPVLYTLNPFDANFMNWTEVGLNIATEILPNSYYAWIAGLNVKYLMGNDAFYVKNHDVASMRREDEEITLEDGDLATQKNLFVSDFDVEVGYATSYNFENDAYEYQSMGKGIGFDVGLAFVDYGDHDSGYDLKISANILDVGVVNFDGFVHSYIGENFQYTNNPNLEDVEFESPEQYAQIISNELYGNPNQSLVSNEFKIGLPTSLHFNASKRMGENNYINLDVMQRFPIFENSLKRSNIVTASYIMSQHKFSYGASLSAYEYEIFRVGAFLRYGPLIIGSENALPFIVPHGKLKGADFYIGFKIYPMRNRDMERRSREKCWCD</sequence>
<accession>A0A838ZRX4</accession>
<dbReference type="RefSeq" id="WP_182043217.1">
    <property type="nucleotide sequence ID" value="NZ_JACDZE010000001.1"/>
</dbReference>
<protein>
    <recommendedName>
        <fullName evidence="3">DUF5723 domain-containing protein</fullName>
    </recommendedName>
</protein>
<dbReference type="AlphaFoldDB" id="A0A838ZRX4"/>
<reference evidence="1 2" key="1">
    <citation type="submission" date="2020-07" db="EMBL/GenBank/DDBJ databases">
        <title>Moheibacter lacus sp. nov., a member of the family Flavobacteriaceae isolated from freshwater lake sediment.</title>
        <authorList>
            <person name="Liu Y."/>
        </authorList>
    </citation>
    <scope>NUCLEOTIDE SEQUENCE [LARGE SCALE GENOMIC DNA]</scope>
    <source>
        <strain evidence="1 2">BDHS18</strain>
    </source>
</reference>
<evidence type="ECO:0000313" key="1">
    <source>
        <dbReference type="EMBL" id="MBA5629672.1"/>
    </source>
</evidence>
<evidence type="ECO:0008006" key="3">
    <source>
        <dbReference type="Google" id="ProtNLM"/>
    </source>
</evidence>
<organism evidence="1 2">
    <name type="scientific">Moheibacter lacus</name>
    <dbReference type="NCBI Taxonomy" id="2745851"/>
    <lineage>
        <taxon>Bacteria</taxon>
        <taxon>Pseudomonadati</taxon>
        <taxon>Bacteroidota</taxon>
        <taxon>Flavobacteriia</taxon>
        <taxon>Flavobacteriales</taxon>
        <taxon>Weeksellaceae</taxon>
        <taxon>Moheibacter</taxon>
    </lineage>
</organism>
<proteinExistence type="predicted"/>
<evidence type="ECO:0000313" key="2">
    <source>
        <dbReference type="Proteomes" id="UP000552241"/>
    </source>
</evidence>
<comment type="caution">
    <text evidence="1">The sequence shown here is derived from an EMBL/GenBank/DDBJ whole genome shotgun (WGS) entry which is preliminary data.</text>
</comment>
<name>A0A838ZRX4_9FLAO</name>
<keyword evidence="2" id="KW-1185">Reference proteome</keyword>
<gene>
    <name evidence="1" type="ORF">HU137_07805</name>
</gene>
<dbReference type="EMBL" id="JACDZE010000001">
    <property type="protein sequence ID" value="MBA5629672.1"/>
    <property type="molecule type" value="Genomic_DNA"/>
</dbReference>